<dbReference type="AlphaFoldDB" id="A0A2K3LWY6"/>
<reference evidence="1 2" key="1">
    <citation type="journal article" date="2014" name="Am. J. Bot.">
        <title>Genome assembly and annotation for red clover (Trifolium pratense; Fabaceae).</title>
        <authorList>
            <person name="Istvanek J."/>
            <person name="Jaros M."/>
            <person name="Krenek A."/>
            <person name="Repkova J."/>
        </authorList>
    </citation>
    <scope>NUCLEOTIDE SEQUENCE [LARGE SCALE GENOMIC DNA]</scope>
    <source>
        <strain evidence="2">cv. Tatra</strain>
        <tissue evidence="1">Young leaves</tissue>
    </source>
</reference>
<proteinExistence type="predicted"/>
<feature type="non-terminal residue" evidence="1">
    <location>
        <position position="16"/>
    </location>
</feature>
<reference evidence="1 2" key="2">
    <citation type="journal article" date="2017" name="Front. Plant Sci.">
        <title>Gene Classification and Mining of Molecular Markers Useful in Red Clover (Trifolium pratense) Breeding.</title>
        <authorList>
            <person name="Istvanek J."/>
            <person name="Dluhosova J."/>
            <person name="Dluhos P."/>
            <person name="Patkova L."/>
            <person name="Nedelnik J."/>
            <person name="Repkova J."/>
        </authorList>
    </citation>
    <scope>NUCLEOTIDE SEQUENCE [LARGE SCALE GENOMIC DNA]</scope>
    <source>
        <strain evidence="2">cv. Tatra</strain>
        <tissue evidence="1">Young leaves</tissue>
    </source>
</reference>
<dbReference type="Proteomes" id="UP000236291">
    <property type="component" value="Unassembled WGS sequence"/>
</dbReference>
<evidence type="ECO:0000313" key="2">
    <source>
        <dbReference type="Proteomes" id="UP000236291"/>
    </source>
</evidence>
<organism evidence="1 2">
    <name type="scientific">Trifolium pratense</name>
    <name type="common">Red clover</name>
    <dbReference type="NCBI Taxonomy" id="57577"/>
    <lineage>
        <taxon>Eukaryota</taxon>
        <taxon>Viridiplantae</taxon>
        <taxon>Streptophyta</taxon>
        <taxon>Embryophyta</taxon>
        <taxon>Tracheophyta</taxon>
        <taxon>Spermatophyta</taxon>
        <taxon>Magnoliopsida</taxon>
        <taxon>eudicotyledons</taxon>
        <taxon>Gunneridae</taxon>
        <taxon>Pentapetalae</taxon>
        <taxon>rosids</taxon>
        <taxon>fabids</taxon>
        <taxon>Fabales</taxon>
        <taxon>Fabaceae</taxon>
        <taxon>Papilionoideae</taxon>
        <taxon>50 kb inversion clade</taxon>
        <taxon>NPAAA clade</taxon>
        <taxon>Hologalegina</taxon>
        <taxon>IRL clade</taxon>
        <taxon>Trifolieae</taxon>
        <taxon>Trifolium</taxon>
    </lineage>
</organism>
<comment type="caution">
    <text evidence="1">The sequence shown here is derived from an EMBL/GenBank/DDBJ whole genome shotgun (WGS) entry which is preliminary data.</text>
</comment>
<sequence length="16" mass="1811">MLAQEKSLKTYPTTAE</sequence>
<protein>
    <submittedName>
        <fullName evidence="1">Uncharacterized protein</fullName>
    </submittedName>
</protein>
<evidence type="ECO:0000313" key="1">
    <source>
        <dbReference type="EMBL" id="PNX83042.1"/>
    </source>
</evidence>
<accession>A0A2K3LWY6</accession>
<name>A0A2K3LWY6_TRIPR</name>
<gene>
    <name evidence="1" type="ORF">L195_g039080</name>
</gene>
<dbReference type="EMBL" id="ASHM01043232">
    <property type="protein sequence ID" value="PNX83042.1"/>
    <property type="molecule type" value="Genomic_DNA"/>
</dbReference>